<comment type="caution">
    <text evidence="1">The sequence shown here is derived from an EMBL/GenBank/DDBJ whole genome shotgun (WGS) entry which is preliminary data.</text>
</comment>
<name>A0A101SVF3_9ACTN</name>
<dbReference type="EMBL" id="LMWX01000045">
    <property type="protein sequence ID" value="KUN80920.1"/>
    <property type="molecule type" value="Genomic_DNA"/>
</dbReference>
<organism evidence="1 2">
    <name type="scientific">Streptomyces bungoensis</name>
    <dbReference type="NCBI Taxonomy" id="285568"/>
    <lineage>
        <taxon>Bacteria</taxon>
        <taxon>Bacillati</taxon>
        <taxon>Actinomycetota</taxon>
        <taxon>Actinomycetes</taxon>
        <taxon>Kitasatosporales</taxon>
        <taxon>Streptomycetaceae</taxon>
        <taxon>Streptomyces</taxon>
    </lineage>
</organism>
<dbReference type="Proteomes" id="UP000053024">
    <property type="component" value="Unassembled WGS sequence"/>
</dbReference>
<reference evidence="1 2" key="1">
    <citation type="submission" date="2015-10" db="EMBL/GenBank/DDBJ databases">
        <title>Draft genome sequence of Streptomyces bungoensis DSM 41781, type strain for the species Streptomyces bungoensis.</title>
        <authorList>
            <person name="Ruckert C."/>
            <person name="Winkler A."/>
            <person name="Kalinowski J."/>
            <person name="Kampfer P."/>
            <person name="Glaeser S."/>
        </authorList>
    </citation>
    <scope>NUCLEOTIDE SEQUENCE [LARGE SCALE GENOMIC DNA]</scope>
    <source>
        <strain evidence="1 2">DSM 41781</strain>
    </source>
</reference>
<gene>
    <name evidence="1" type="ORF">AQJ66_24880</name>
</gene>
<dbReference type="STRING" id="285568.AQJ66_24880"/>
<evidence type="ECO:0000313" key="1">
    <source>
        <dbReference type="EMBL" id="KUN80920.1"/>
    </source>
</evidence>
<accession>A0A101SVF3</accession>
<dbReference type="AlphaFoldDB" id="A0A101SVF3"/>
<protein>
    <submittedName>
        <fullName evidence="1">Uncharacterized protein</fullName>
    </submittedName>
</protein>
<keyword evidence="2" id="KW-1185">Reference proteome</keyword>
<proteinExistence type="predicted"/>
<evidence type="ECO:0000313" key="2">
    <source>
        <dbReference type="Proteomes" id="UP000053024"/>
    </source>
</evidence>
<sequence length="86" mass="9104">MQLTRMSDTPVKRISAANKSAAHHGLQSAVVMQANKLRLDLPKGKDLTVSTYAHASKPFACDGQYSFDRSLRSGLTGTPSGSRAGG</sequence>